<gene>
    <name evidence="1" type="ORF">RDB_LOCUS88676</name>
</gene>
<evidence type="ECO:0000313" key="2">
    <source>
        <dbReference type="Proteomes" id="UP000663826"/>
    </source>
</evidence>
<organism evidence="1 2">
    <name type="scientific">Rhizoctonia solani</name>
    <dbReference type="NCBI Taxonomy" id="456999"/>
    <lineage>
        <taxon>Eukaryota</taxon>
        <taxon>Fungi</taxon>
        <taxon>Dikarya</taxon>
        <taxon>Basidiomycota</taxon>
        <taxon>Agaricomycotina</taxon>
        <taxon>Agaricomycetes</taxon>
        <taxon>Cantharellales</taxon>
        <taxon>Ceratobasidiaceae</taxon>
        <taxon>Rhizoctonia</taxon>
    </lineage>
</organism>
<dbReference type="EMBL" id="CAJMWQ010001769">
    <property type="protein sequence ID" value="CAE6461357.1"/>
    <property type="molecule type" value="Genomic_DNA"/>
</dbReference>
<dbReference type="InterPro" id="IPR008775">
    <property type="entry name" value="Phytyl_CoA_dOase-like"/>
</dbReference>
<sequence length="354" mass="40230">MAPVAVDTTPVPELFRVPSAPLNTEFVAQKRPSYAPPNRKLENIKLRSNLGPMDSTSLGWLQPVYANSTSLEEMRERFVEQGYLWVKGLIPREEILDFRRKYFEFMAPTGVLKEGTDPIEGIYCGADPEQYLPPGNGREGHNTEKAEQFIQRNIEAHHSKWLEEISSHPTLFKFVKDFTQWPAAKLLKRQMLRANVPGAETTAVHYDHIFLRYGPPTFLTAWLPFGDIPVEGGGLTYLENAVPIAQAIENDFTQRAEKFTLEERLSAFNTNMARGGALSHDSQGFSRAHGNQKWLIADYEAGDVMFHHPFSIHASCVNESPTDTIRLATDLRFVNPEAPYDTRWTNYWYPNDGL</sequence>
<proteinExistence type="predicted"/>
<evidence type="ECO:0000313" key="1">
    <source>
        <dbReference type="EMBL" id="CAE6461357.1"/>
    </source>
</evidence>
<name>A0A8H3BMB5_9AGAM</name>
<dbReference type="AlphaFoldDB" id="A0A8H3BMB5"/>
<comment type="caution">
    <text evidence="1">The sequence shown here is derived from an EMBL/GenBank/DDBJ whole genome shotgun (WGS) entry which is preliminary data.</text>
</comment>
<dbReference type="PANTHER" id="PTHR40128">
    <property type="entry name" value="EXPRESSED PROTEIN"/>
    <property type="match status" value="1"/>
</dbReference>
<dbReference type="Proteomes" id="UP000663826">
    <property type="component" value="Unassembled WGS sequence"/>
</dbReference>
<evidence type="ECO:0008006" key="3">
    <source>
        <dbReference type="Google" id="ProtNLM"/>
    </source>
</evidence>
<dbReference type="Pfam" id="PF05721">
    <property type="entry name" value="PhyH"/>
    <property type="match status" value="1"/>
</dbReference>
<dbReference type="PANTHER" id="PTHR40128:SF1">
    <property type="entry name" value="PHYTANOYL-COA HYDROXYLASE"/>
    <property type="match status" value="1"/>
</dbReference>
<protein>
    <recommendedName>
        <fullName evidence="3">Phytanoyl-CoA hydroxylase</fullName>
    </recommendedName>
</protein>
<accession>A0A8H3BMB5</accession>
<dbReference type="SUPFAM" id="SSF51197">
    <property type="entry name" value="Clavaminate synthase-like"/>
    <property type="match status" value="1"/>
</dbReference>
<reference evidence="1" key="1">
    <citation type="submission" date="2021-01" db="EMBL/GenBank/DDBJ databases">
        <authorList>
            <person name="Kaushik A."/>
        </authorList>
    </citation>
    <scope>NUCLEOTIDE SEQUENCE</scope>
    <source>
        <strain evidence="1">AG1-1B</strain>
    </source>
</reference>
<dbReference type="Gene3D" id="2.60.120.620">
    <property type="entry name" value="q2cbj1_9rhob like domain"/>
    <property type="match status" value="1"/>
</dbReference>